<dbReference type="EMBL" id="CP015017">
    <property type="protein sequence ID" value="APC01848.1"/>
    <property type="molecule type" value="Genomic_DNA"/>
</dbReference>
<evidence type="ECO:0000313" key="2">
    <source>
        <dbReference type="EMBL" id="APC01848.1"/>
    </source>
</evidence>
<dbReference type="GO" id="GO:0046872">
    <property type="term" value="F:metal ion binding"/>
    <property type="evidence" value="ECO:0007669"/>
    <property type="project" value="InterPro"/>
</dbReference>
<organism evidence="2 3">
    <name type="scientific">Polynucleobacter asymbioticus</name>
    <dbReference type="NCBI Taxonomy" id="576611"/>
    <lineage>
        <taxon>Bacteria</taxon>
        <taxon>Pseudomonadati</taxon>
        <taxon>Pseudomonadota</taxon>
        <taxon>Betaproteobacteria</taxon>
        <taxon>Burkholderiales</taxon>
        <taxon>Burkholderiaceae</taxon>
        <taxon>Polynucleobacter</taxon>
    </lineage>
</organism>
<dbReference type="SUPFAM" id="SSF55008">
    <property type="entry name" value="HMA, heavy metal-associated domain"/>
    <property type="match status" value="1"/>
</dbReference>
<dbReference type="Gene3D" id="3.30.70.100">
    <property type="match status" value="1"/>
</dbReference>
<protein>
    <recommendedName>
        <fullName evidence="1">HMA domain-containing protein</fullName>
    </recommendedName>
</protein>
<accession>A0AAC9IW05</accession>
<reference evidence="2" key="1">
    <citation type="journal article" date="2017" name="Appl. Environ. Microbiol.">
        <title>Microdiversification of a pelagic Polynucleobacter species is mainly driven by acquisition of genomic islands from a partially interspecific gene pool.</title>
        <authorList>
            <person name="Hoetzinger M."/>
            <person name="Hahn M.W."/>
            <person name="Jezberova J."/>
            <person name="Schmidt J."/>
            <person name="Koll U."/>
        </authorList>
    </citation>
    <scope>NUCLEOTIDE SEQUENCE</scope>
    <source>
        <strain evidence="2">MWH-RechtKol4</strain>
    </source>
</reference>
<name>A0AAC9IW05_9BURK</name>
<feature type="domain" description="HMA" evidence="1">
    <location>
        <begin position="2"/>
        <end position="66"/>
    </location>
</feature>
<evidence type="ECO:0000259" key="1">
    <source>
        <dbReference type="PROSITE" id="PS50846"/>
    </source>
</evidence>
<gene>
    <name evidence="2" type="ORF">AOC25_09570</name>
</gene>
<sequence length="72" mass="7972">MNEIHLNVQDMESQACIKSITKALQDLHGVKSVHVDIQSGRVEITRTVDKSDDLIHALDAVGYPSSLDLDEQ</sequence>
<evidence type="ECO:0000313" key="3">
    <source>
        <dbReference type="Proteomes" id="UP000182060"/>
    </source>
</evidence>
<dbReference type="Pfam" id="PF00403">
    <property type="entry name" value="HMA"/>
    <property type="match status" value="1"/>
</dbReference>
<dbReference type="InterPro" id="IPR036163">
    <property type="entry name" value="HMA_dom_sf"/>
</dbReference>
<dbReference type="CDD" id="cd00371">
    <property type="entry name" value="HMA"/>
    <property type="match status" value="1"/>
</dbReference>
<proteinExistence type="predicted"/>
<dbReference type="Proteomes" id="UP000182060">
    <property type="component" value="Chromosome"/>
</dbReference>
<dbReference type="RefSeq" id="WP_071539664.1">
    <property type="nucleotide sequence ID" value="NZ_CP015016.1"/>
</dbReference>
<dbReference type="InterPro" id="IPR006121">
    <property type="entry name" value="HMA_dom"/>
</dbReference>
<dbReference type="PROSITE" id="PS50846">
    <property type="entry name" value="HMA_2"/>
    <property type="match status" value="1"/>
</dbReference>
<dbReference type="AlphaFoldDB" id="A0AAC9IW05"/>